<organism evidence="1">
    <name type="scientific">Sipha flava</name>
    <name type="common">yellow sugarcane aphid</name>
    <dbReference type="NCBI Taxonomy" id="143950"/>
    <lineage>
        <taxon>Eukaryota</taxon>
        <taxon>Metazoa</taxon>
        <taxon>Ecdysozoa</taxon>
        <taxon>Arthropoda</taxon>
        <taxon>Hexapoda</taxon>
        <taxon>Insecta</taxon>
        <taxon>Pterygota</taxon>
        <taxon>Neoptera</taxon>
        <taxon>Paraneoptera</taxon>
        <taxon>Hemiptera</taxon>
        <taxon>Sternorrhyncha</taxon>
        <taxon>Aphidomorpha</taxon>
        <taxon>Aphidoidea</taxon>
        <taxon>Aphididae</taxon>
        <taxon>Sipha</taxon>
    </lineage>
</organism>
<dbReference type="InterPro" id="IPR014710">
    <property type="entry name" value="RmlC-like_jellyroll"/>
</dbReference>
<proteinExistence type="predicted"/>
<dbReference type="Gene3D" id="2.60.120.10">
    <property type="entry name" value="Jelly Rolls"/>
    <property type="match status" value="1"/>
</dbReference>
<dbReference type="Proteomes" id="UP000694846">
    <property type="component" value="Unplaced"/>
</dbReference>
<dbReference type="EMBL" id="GGMS01002787">
    <property type="protein sequence ID" value="MBY71990.1"/>
    <property type="molecule type" value="Transcribed_RNA"/>
</dbReference>
<protein>
    <submittedName>
        <fullName evidence="3">Uncharacterized protein LOC112692424</fullName>
    </submittedName>
</protein>
<dbReference type="InterPro" id="IPR018490">
    <property type="entry name" value="cNMP-bd_dom_sf"/>
</dbReference>
<name>A0A2S2Q2V4_9HEMI</name>
<gene>
    <name evidence="3" type="primary">LOC112692424</name>
    <name evidence="1" type="ORF">g.38263</name>
</gene>
<accession>A0A2S2Q2V4</accession>
<evidence type="ECO:0000313" key="2">
    <source>
        <dbReference type="Proteomes" id="UP000694846"/>
    </source>
</evidence>
<dbReference type="RefSeq" id="XP_025422886.1">
    <property type="nucleotide sequence ID" value="XM_025567101.1"/>
</dbReference>
<dbReference type="OrthoDB" id="166212at2759"/>
<reference evidence="1" key="1">
    <citation type="submission" date="2018-04" db="EMBL/GenBank/DDBJ databases">
        <title>Transcriptome assembly of Sipha flava.</title>
        <authorList>
            <person name="Scully E.D."/>
            <person name="Geib S.M."/>
            <person name="Palmer N.A."/>
            <person name="Koch K."/>
            <person name="Bradshaw J."/>
            <person name="Heng-Moss T."/>
            <person name="Sarath G."/>
        </authorList>
    </citation>
    <scope>NUCLEOTIDE SEQUENCE</scope>
</reference>
<dbReference type="GeneID" id="112692424"/>
<evidence type="ECO:0000313" key="3">
    <source>
        <dbReference type="RefSeq" id="XP_025422886.1"/>
    </source>
</evidence>
<keyword evidence="2" id="KW-1185">Reference proteome</keyword>
<sequence>MEAFRKFVEKVMSRTDDQQLDCALMASVQRQLTEVADAVARVRPLAGLPEPEKRECAKTSVIKRYPARSIVYDEDCDSGEANAYFVLEGRCICLQRLHVRRTTAIGSGGFALVTKRHDGEDKEQSVGRNVRTVYVKMSDLRPGSVFGLGERRSGRLVMATADVKCLLVPLTFLAKNNESNFWGRTVCSLNASNPNIEQSFRKFLVENKWEEYKKSLVDDLFGNAMSHDTTSIKKNKNK</sequence>
<reference evidence="3" key="2">
    <citation type="submission" date="2025-04" db="UniProtKB">
        <authorList>
            <consortium name="RefSeq"/>
        </authorList>
    </citation>
    <scope>IDENTIFICATION</scope>
    <source>
        <tissue evidence="3">Whole body</tissue>
    </source>
</reference>
<dbReference type="SUPFAM" id="SSF51206">
    <property type="entry name" value="cAMP-binding domain-like"/>
    <property type="match status" value="1"/>
</dbReference>
<dbReference type="AlphaFoldDB" id="A0A2S2Q2V4"/>
<evidence type="ECO:0000313" key="1">
    <source>
        <dbReference type="EMBL" id="MBY71990.1"/>
    </source>
</evidence>